<dbReference type="Pfam" id="PF01134">
    <property type="entry name" value="GIDA"/>
    <property type="match status" value="1"/>
</dbReference>
<evidence type="ECO:0000313" key="14">
    <source>
        <dbReference type="EMBL" id="ALK83579.1"/>
    </source>
</evidence>
<dbReference type="PROSITE" id="PS01280">
    <property type="entry name" value="GIDA_1"/>
    <property type="match status" value="1"/>
</dbReference>
<dbReference type="GO" id="GO:0030488">
    <property type="term" value="P:tRNA methylation"/>
    <property type="evidence" value="ECO:0007669"/>
    <property type="project" value="TreeGrafter"/>
</dbReference>
<dbReference type="PANTHER" id="PTHR11806:SF0">
    <property type="entry name" value="PROTEIN MTO1 HOMOLOG, MITOCHONDRIAL"/>
    <property type="match status" value="1"/>
</dbReference>
<evidence type="ECO:0000256" key="2">
    <source>
        <dbReference type="ARBA" id="ARBA00003717"/>
    </source>
</evidence>
<dbReference type="Gene3D" id="3.50.50.60">
    <property type="entry name" value="FAD/NAD(P)-binding domain"/>
    <property type="match status" value="2"/>
</dbReference>
<evidence type="ECO:0000256" key="9">
    <source>
        <dbReference type="ARBA" id="ARBA00023027"/>
    </source>
</evidence>
<dbReference type="SUPFAM" id="SSF51905">
    <property type="entry name" value="FAD/NAD(P)-binding domain"/>
    <property type="match status" value="1"/>
</dbReference>
<comment type="similarity">
    <text evidence="3 12">Belongs to the MnmG family.</text>
</comment>
<comment type="subcellular location">
    <subcellularLocation>
        <location evidence="12">Cytoplasm</location>
    </subcellularLocation>
</comment>
<dbReference type="InterPro" id="IPR049312">
    <property type="entry name" value="GIDA_C_N"/>
</dbReference>
<comment type="cofactor">
    <cofactor evidence="1 12">
        <name>FAD</name>
        <dbReference type="ChEBI" id="CHEBI:57692"/>
    </cofactor>
</comment>
<accession>A0A0P0M1L6</accession>
<dbReference type="PROSITE" id="PS01281">
    <property type="entry name" value="GIDA_2"/>
    <property type="match status" value="1"/>
</dbReference>
<keyword evidence="9 12" id="KW-0520">NAD</keyword>
<dbReference type="Pfam" id="PF13932">
    <property type="entry name" value="SAM_GIDA_C"/>
    <property type="match status" value="1"/>
</dbReference>
<evidence type="ECO:0000313" key="15">
    <source>
        <dbReference type="Proteomes" id="UP000061587"/>
    </source>
</evidence>
<dbReference type="FunFam" id="1.10.10.1800:FF:000003">
    <property type="entry name" value="tRNA uridine 5-carboxymethylaminomethyl modification enzyme MnmG"/>
    <property type="match status" value="1"/>
</dbReference>
<dbReference type="AlphaFoldDB" id="A0A0P0M1L6"/>
<dbReference type="InterPro" id="IPR040131">
    <property type="entry name" value="MnmG_N"/>
</dbReference>
<dbReference type="EMBL" id="CP013020">
    <property type="protein sequence ID" value="ALK83579.1"/>
    <property type="molecule type" value="Genomic_DNA"/>
</dbReference>
<protein>
    <recommendedName>
        <fullName evidence="4 12">tRNA uridine 5-carboxymethylaminomethyl modification enzyme MnmG</fullName>
    </recommendedName>
    <alternativeName>
        <fullName evidence="11 12">Glucose-inhibited division protein A</fullName>
    </alternativeName>
</protein>
<keyword evidence="5 12" id="KW-0963">Cytoplasm</keyword>
<comment type="subunit">
    <text evidence="10 12">Homodimer. Heterotetramer of two MnmE and two MnmG subunits.</text>
</comment>
<dbReference type="InterPro" id="IPR020595">
    <property type="entry name" value="MnmG-rel_CS"/>
</dbReference>
<gene>
    <name evidence="12" type="primary">mnmG</name>
    <name evidence="12" type="synonym">gidA</name>
    <name evidence="14" type="ORF">BvMPK_0962</name>
</gene>
<proteinExistence type="inferred from homology"/>
<reference evidence="14 15" key="2">
    <citation type="journal article" date="2016" name="Genome Biol. Evol.">
        <title>Extensive mobilome-driven genome diversification in mouse gut-associated Bacteroides vulgatus mpk.</title>
        <authorList>
            <person name="Lange A."/>
            <person name="Beier S."/>
            <person name="Steimle A."/>
            <person name="Autenrieth I.B."/>
            <person name="Huson D.H."/>
            <person name="Frick J.S."/>
        </authorList>
    </citation>
    <scope>NUCLEOTIDE SEQUENCE [LARGE SCALE GENOMIC DNA]</scope>
    <source>
        <strain evidence="15">mpk</strain>
    </source>
</reference>
<dbReference type="InterPro" id="IPR002218">
    <property type="entry name" value="MnmG-rel"/>
</dbReference>
<keyword evidence="6 12" id="KW-0285">Flavoprotein</keyword>
<evidence type="ECO:0000256" key="11">
    <source>
        <dbReference type="ARBA" id="ARBA00031800"/>
    </source>
</evidence>
<dbReference type="NCBIfam" id="TIGR00136">
    <property type="entry name" value="mnmG_gidA"/>
    <property type="match status" value="1"/>
</dbReference>
<keyword evidence="8 12" id="KW-0274">FAD</keyword>
<feature type="binding site" evidence="12">
    <location>
        <begin position="309"/>
        <end position="323"/>
    </location>
    <ligand>
        <name>NAD(+)</name>
        <dbReference type="ChEBI" id="CHEBI:57540"/>
    </ligand>
</feature>
<reference evidence="15" key="1">
    <citation type="submission" date="2015-10" db="EMBL/GenBank/DDBJ databases">
        <title>Extensive mobilome-driven genome diversification in gut-associated Bacteroides vulgatus mpk.</title>
        <authorList>
            <person name="Beier S."/>
            <person name="Lange A."/>
            <person name="Huson D.H."/>
            <person name="Frick J.-S."/>
            <person name="Autenrieth I.B."/>
        </authorList>
    </citation>
    <scope>NUCLEOTIDE SEQUENCE [LARGE SCALE GENOMIC DNA]</scope>
    <source>
        <strain evidence="15">mpk</strain>
    </source>
</reference>
<dbReference type="InterPro" id="IPR044920">
    <property type="entry name" value="MnmG_C_subdom_sf"/>
</dbReference>
<evidence type="ECO:0000256" key="5">
    <source>
        <dbReference type="ARBA" id="ARBA00022490"/>
    </source>
</evidence>
<dbReference type="Gene3D" id="1.10.10.1800">
    <property type="entry name" value="tRNA uridine 5-carboxymethylaminomethyl modification enzyme MnmG/GidA"/>
    <property type="match status" value="1"/>
</dbReference>
<evidence type="ECO:0000256" key="12">
    <source>
        <dbReference type="HAMAP-Rule" id="MF_00129"/>
    </source>
</evidence>
<dbReference type="Gene3D" id="1.10.150.570">
    <property type="entry name" value="GidA associated domain, C-terminal subdomain"/>
    <property type="match status" value="1"/>
</dbReference>
<dbReference type="SMART" id="SM01228">
    <property type="entry name" value="GIDA_assoc_3"/>
    <property type="match status" value="1"/>
</dbReference>
<dbReference type="PANTHER" id="PTHR11806">
    <property type="entry name" value="GLUCOSE INHIBITED DIVISION PROTEIN A"/>
    <property type="match status" value="1"/>
</dbReference>
<comment type="function">
    <text evidence="2 12">NAD-binding protein involved in the addition of a carboxymethylaminomethyl (cmnm) group at the wobble position (U34) of certain tRNAs, forming tRNA-cmnm(5)s(2)U34.</text>
</comment>
<dbReference type="GO" id="GO:0005829">
    <property type="term" value="C:cytosol"/>
    <property type="evidence" value="ECO:0007669"/>
    <property type="project" value="TreeGrafter"/>
</dbReference>
<dbReference type="FunFam" id="1.10.150.570:FF:000001">
    <property type="entry name" value="tRNA uridine 5-carboxymethylaminomethyl modification enzyme MnmG"/>
    <property type="match status" value="1"/>
</dbReference>
<dbReference type="InterPro" id="IPR047001">
    <property type="entry name" value="MnmG_C_subdom"/>
</dbReference>
<evidence type="ECO:0000256" key="1">
    <source>
        <dbReference type="ARBA" id="ARBA00001974"/>
    </source>
</evidence>
<dbReference type="GO" id="GO:0050660">
    <property type="term" value="F:flavin adenine dinucleotide binding"/>
    <property type="evidence" value="ECO:0007669"/>
    <property type="project" value="UniProtKB-UniRule"/>
</dbReference>
<evidence type="ECO:0000256" key="7">
    <source>
        <dbReference type="ARBA" id="ARBA00022694"/>
    </source>
</evidence>
<keyword evidence="7 12" id="KW-0819">tRNA processing</keyword>
<dbReference type="Proteomes" id="UP000061587">
    <property type="component" value="Chromosome"/>
</dbReference>
<sequence>MYDVAAETDFCRHTFFLTVLSPLYRVKFVILQSVKRNKSMDFKYDVIVIGAGHAGCEAAAAAANMGSKTCLITMDMNKIGQMSCNPAVGGIAKGQIVREIDALGGYMGLVTDRTAIQFRMLNRSKGPAMWSPRAQCDRGKFIWAWREILENTPNLHIWQDTVEELIVENGEATGVMTCWGVTFHAKCIVLTAGTFLNGLMHIGHKQLAGGRMAEPASYHLTESITRQGITAGRMKTGTPVRIDGRSVHYDLMETQDGENDFHRFSFMSEPRKLKQLQCWTCFTNEEVHEILRKGLPDSPLFNGQIQSIGPRYCPSIETKIVTFPDKPQHQLFLEPEGETTQELYLNGFSSSLPMDIQLAALKKVPAFKDLVVYRPGYAIEYDYFDPTQLKHTLESKIIKNLFLAGQVNGTTGYEEAGGQGIIAGINAHINCHGGEPFTLGRDEAYIGVLIDDLVTKGVDEPYRMFTSRAEYRILLRQDDADMRLTERAYKLGLVKQDRYEHLCSKREAVSRIIDFAKTFSIKAALINDALESLGTARLTHGCKLIDLLNRPQITIENIAGHIPAFKALLDQITDRKEEVIEAAEVLIKYQGYIDRERMIADKIHRLEAIRIKGKFDYNSLNSLSTEARQKLMKIDPETLAQASRIPGISPSDINVLLVLLGR</sequence>
<dbReference type="GO" id="GO:0002098">
    <property type="term" value="P:tRNA wobble uridine modification"/>
    <property type="evidence" value="ECO:0007669"/>
    <property type="project" value="InterPro"/>
</dbReference>
<dbReference type="FunFam" id="3.50.50.60:FF:000002">
    <property type="entry name" value="tRNA uridine 5-carboxymethylaminomethyl modification enzyme MnmG"/>
    <property type="match status" value="1"/>
</dbReference>
<feature type="binding site" evidence="12">
    <location>
        <position position="406"/>
    </location>
    <ligand>
        <name>FAD</name>
        <dbReference type="ChEBI" id="CHEBI:57692"/>
    </ligand>
</feature>
<feature type="binding site" evidence="12">
    <location>
        <begin position="50"/>
        <end position="55"/>
    </location>
    <ligand>
        <name>FAD</name>
        <dbReference type="ChEBI" id="CHEBI:57692"/>
    </ligand>
</feature>
<evidence type="ECO:0000256" key="4">
    <source>
        <dbReference type="ARBA" id="ARBA00020461"/>
    </source>
</evidence>
<evidence type="ECO:0000256" key="6">
    <source>
        <dbReference type="ARBA" id="ARBA00022630"/>
    </source>
</evidence>
<feature type="binding site" evidence="12">
    <location>
        <position position="162"/>
    </location>
    <ligand>
        <name>FAD</name>
        <dbReference type="ChEBI" id="CHEBI:57692"/>
    </ligand>
</feature>
<organism evidence="14 15">
    <name type="scientific">Phocaeicola vulgatus</name>
    <name type="common">Bacteroides vulgatus</name>
    <dbReference type="NCBI Taxonomy" id="821"/>
    <lineage>
        <taxon>Bacteria</taxon>
        <taxon>Pseudomonadati</taxon>
        <taxon>Bacteroidota</taxon>
        <taxon>Bacteroidia</taxon>
        <taxon>Bacteroidales</taxon>
        <taxon>Bacteroidaceae</taxon>
        <taxon>Phocaeicola</taxon>
    </lineage>
</organism>
<dbReference type="InterPro" id="IPR004416">
    <property type="entry name" value="MnmG"/>
</dbReference>
<dbReference type="InterPro" id="IPR036188">
    <property type="entry name" value="FAD/NAD-bd_sf"/>
</dbReference>
<evidence type="ECO:0000259" key="13">
    <source>
        <dbReference type="SMART" id="SM01228"/>
    </source>
</evidence>
<dbReference type="InterPro" id="IPR026904">
    <property type="entry name" value="MnmG_C"/>
</dbReference>
<evidence type="ECO:0000256" key="3">
    <source>
        <dbReference type="ARBA" id="ARBA00007653"/>
    </source>
</evidence>
<evidence type="ECO:0000256" key="10">
    <source>
        <dbReference type="ARBA" id="ARBA00025948"/>
    </source>
</evidence>
<dbReference type="HAMAP" id="MF_00129">
    <property type="entry name" value="MnmG_GidA"/>
    <property type="match status" value="1"/>
</dbReference>
<feature type="binding site" evidence="12">
    <location>
        <position position="217"/>
    </location>
    <ligand>
        <name>FAD</name>
        <dbReference type="ChEBI" id="CHEBI:57692"/>
    </ligand>
</feature>
<dbReference type="PATRIC" id="fig|821.40.peg.1137"/>
<dbReference type="Pfam" id="PF21680">
    <property type="entry name" value="GIDA_C_1st"/>
    <property type="match status" value="1"/>
</dbReference>
<name>A0A0P0M1L6_PHOVU</name>
<feature type="domain" description="tRNA uridine 5-carboxymethylaminomethyl modification enzyme C-terminal subdomain" evidence="13">
    <location>
        <begin position="587"/>
        <end position="658"/>
    </location>
</feature>
<evidence type="ECO:0000256" key="8">
    <source>
        <dbReference type="ARBA" id="ARBA00022827"/>
    </source>
</evidence>
<dbReference type="FunFam" id="3.50.50.60:FF:000010">
    <property type="entry name" value="tRNA uridine 5-carboxymethylaminomethyl modification enzyme MnmG"/>
    <property type="match status" value="1"/>
</dbReference>